<organism evidence="1 2">
    <name type="scientific">Rhizobium grahamii</name>
    <dbReference type="NCBI Taxonomy" id="1120045"/>
    <lineage>
        <taxon>Bacteria</taxon>
        <taxon>Pseudomonadati</taxon>
        <taxon>Pseudomonadota</taxon>
        <taxon>Alphaproteobacteria</taxon>
        <taxon>Hyphomicrobiales</taxon>
        <taxon>Rhizobiaceae</taxon>
        <taxon>Rhizobium/Agrobacterium group</taxon>
        <taxon>Rhizobium</taxon>
    </lineage>
</organism>
<evidence type="ECO:0000313" key="1">
    <source>
        <dbReference type="EMBL" id="QFY62701.1"/>
    </source>
</evidence>
<gene>
    <name evidence="1" type="ORF">FZ934_20185</name>
</gene>
<keyword evidence="2" id="KW-1185">Reference proteome</keyword>
<reference evidence="1 2" key="1">
    <citation type="submission" date="2019-08" db="EMBL/GenBank/DDBJ databases">
        <title>Prosopis cineraria nodule microbiome.</title>
        <authorList>
            <person name="Ali R."/>
            <person name="Chaluvadi S.R."/>
            <person name="Wang X."/>
        </authorList>
    </citation>
    <scope>NUCLEOTIDE SEQUENCE [LARGE SCALE GENOMIC DNA]</scope>
    <source>
        <strain evidence="1 2">BG7</strain>
        <plasmid evidence="1 2">unnamed</plasmid>
    </source>
</reference>
<proteinExistence type="predicted"/>
<dbReference type="Proteomes" id="UP000326881">
    <property type="component" value="Plasmid unnamed"/>
</dbReference>
<geneLocation type="plasmid" evidence="1 2">
    <name>unnamed</name>
</geneLocation>
<evidence type="ECO:0000313" key="2">
    <source>
        <dbReference type="Proteomes" id="UP000326881"/>
    </source>
</evidence>
<sequence>MTFRITDLHGFNPVLIEWMTRRWGESCTGTELLILLGTIDLARDLTESWGDHHYKLGLKIQAIAKMVRRPLLIPSLTEFLYFVDDYWSDERIRSVHFSCRAPAARSMRKEIEMAIVAHEKAAAPARIGAGAA</sequence>
<dbReference type="RefSeq" id="WP_153272689.1">
    <property type="nucleotide sequence ID" value="NZ_CP043499.1"/>
</dbReference>
<dbReference type="KEGG" id="rgr:FZ934_20185"/>
<protein>
    <submittedName>
        <fullName evidence="1">Uncharacterized protein</fullName>
    </submittedName>
</protein>
<accession>A0A5Q0CFH1</accession>
<keyword evidence="1" id="KW-0614">Plasmid</keyword>
<dbReference type="EMBL" id="CP043499">
    <property type="protein sequence ID" value="QFY62701.1"/>
    <property type="molecule type" value="Genomic_DNA"/>
</dbReference>
<dbReference type="AlphaFoldDB" id="A0A5Q0CFH1"/>
<name>A0A5Q0CFH1_9HYPH</name>